<dbReference type="PANTHER" id="PTHR30055">
    <property type="entry name" value="HTH-TYPE TRANSCRIPTIONAL REGULATOR RUTR"/>
    <property type="match status" value="1"/>
</dbReference>
<keyword evidence="1" id="KW-0805">Transcription regulation</keyword>
<accession>A0A5J4KAS5</accession>
<dbReference type="Gene3D" id="1.10.357.10">
    <property type="entry name" value="Tetracycline Repressor, domain 2"/>
    <property type="match status" value="1"/>
</dbReference>
<proteinExistence type="predicted"/>
<gene>
    <name evidence="7" type="ORF">KTAU_18930</name>
</gene>
<dbReference type="PRINTS" id="PR00455">
    <property type="entry name" value="HTHTETR"/>
</dbReference>
<protein>
    <submittedName>
        <fullName evidence="7">TetR family transcriptional regulator</fullName>
    </submittedName>
</protein>
<dbReference type="InterPro" id="IPR036271">
    <property type="entry name" value="Tet_transcr_reg_TetR-rel_C_sf"/>
</dbReference>
<dbReference type="GO" id="GO:0003700">
    <property type="term" value="F:DNA-binding transcription factor activity"/>
    <property type="evidence" value="ECO:0007669"/>
    <property type="project" value="TreeGrafter"/>
</dbReference>
<sequence>MIIPDSEPESAQRRPGRPRSAQAHMAILQATLEELAEEGYQGMTIEGVAARAGVSKATIYRRWSSKEELVMEAAHRIYTDIPVINTGHLRRDFVAIYTLAYRAIQQNPFLQRLIFRALGEVHINPEIYRAFVERLFAPRLQQFIELIKQAQERGEVRSDLDPWLIIDMVAGPLFYHLMLGPLAPSQPQPFNEAIIERLIDTVFEGIAPQTATS</sequence>
<evidence type="ECO:0000313" key="7">
    <source>
        <dbReference type="EMBL" id="GER83256.1"/>
    </source>
</evidence>
<dbReference type="InterPro" id="IPR009057">
    <property type="entry name" value="Homeodomain-like_sf"/>
</dbReference>
<dbReference type="Gene3D" id="1.10.10.60">
    <property type="entry name" value="Homeodomain-like"/>
    <property type="match status" value="1"/>
</dbReference>
<keyword evidence="8" id="KW-1185">Reference proteome</keyword>
<dbReference type="SUPFAM" id="SSF46689">
    <property type="entry name" value="Homeodomain-like"/>
    <property type="match status" value="1"/>
</dbReference>
<evidence type="ECO:0000256" key="5">
    <source>
        <dbReference type="SAM" id="MobiDB-lite"/>
    </source>
</evidence>
<dbReference type="PROSITE" id="PS01081">
    <property type="entry name" value="HTH_TETR_1"/>
    <property type="match status" value="1"/>
</dbReference>
<evidence type="ECO:0000256" key="4">
    <source>
        <dbReference type="PROSITE-ProRule" id="PRU00335"/>
    </source>
</evidence>
<name>A0A5J4KAS5_9CHLR</name>
<dbReference type="PROSITE" id="PS50977">
    <property type="entry name" value="HTH_TETR_2"/>
    <property type="match status" value="1"/>
</dbReference>
<keyword evidence="2 4" id="KW-0238">DNA-binding</keyword>
<dbReference type="Pfam" id="PF16859">
    <property type="entry name" value="TetR_C_11"/>
    <property type="match status" value="1"/>
</dbReference>
<evidence type="ECO:0000259" key="6">
    <source>
        <dbReference type="PROSITE" id="PS50977"/>
    </source>
</evidence>
<feature type="region of interest" description="Disordered" evidence="5">
    <location>
        <begin position="1"/>
        <end position="20"/>
    </location>
</feature>
<organism evidence="7 8">
    <name type="scientific">Thermogemmatispora aurantia</name>
    <dbReference type="NCBI Taxonomy" id="2045279"/>
    <lineage>
        <taxon>Bacteria</taxon>
        <taxon>Bacillati</taxon>
        <taxon>Chloroflexota</taxon>
        <taxon>Ktedonobacteria</taxon>
        <taxon>Thermogemmatisporales</taxon>
        <taxon>Thermogemmatisporaceae</taxon>
        <taxon>Thermogemmatispora</taxon>
    </lineage>
</organism>
<dbReference type="SUPFAM" id="SSF48498">
    <property type="entry name" value="Tetracyclin repressor-like, C-terminal domain"/>
    <property type="match status" value="1"/>
</dbReference>
<dbReference type="EMBL" id="BKZV01000002">
    <property type="protein sequence ID" value="GER83256.1"/>
    <property type="molecule type" value="Genomic_DNA"/>
</dbReference>
<evidence type="ECO:0000313" key="8">
    <source>
        <dbReference type="Proteomes" id="UP000334820"/>
    </source>
</evidence>
<dbReference type="PANTHER" id="PTHR30055:SF148">
    <property type="entry name" value="TETR-FAMILY TRANSCRIPTIONAL REGULATOR"/>
    <property type="match status" value="1"/>
</dbReference>
<evidence type="ECO:0000256" key="2">
    <source>
        <dbReference type="ARBA" id="ARBA00023125"/>
    </source>
</evidence>
<evidence type="ECO:0000256" key="3">
    <source>
        <dbReference type="ARBA" id="ARBA00023163"/>
    </source>
</evidence>
<feature type="domain" description="HTH tetR-type" evidence="6">
    <location>
        <begin position="21"/>
        <end position="81"/>
    </location>
</feature>
<reference evidence="7 8" key="1">
    <citation type="journal article" date="2019" name="Int. J. Syst. Evol. Microbiol.">
        <title>Thermogemmatispora aurantia sp. nov. and Thermogemmatispora argillosa sp. nov., within the class Ktedonobacteria, and emended description of the genus Thermogemmatispora.</title>
        <authorList>
            <person name="Zheng Y."/>
            <person name="Wang C.M."/>
            <person name="Sakai Y."/>
            <person name="Abe K."/>
            <person name="Yokota A."/>
            <person name="Yabe S."/>
        </authorList>
    </citation>
    <scope>NUCLEOTIDE SEQUENCE [LARGE SCALE GENOMIC DNA]</scope>
    <source>
        <strain evidence="7 8">A1-2</strain>
    </source>
</reference>
<keyword evidence="3" id="KW-0804">Transcription</keyword>
<dbReference type="Pfam" id="PF00440">
    <property type="entry name" value="TetR_N"/>
    <property type="match status" value="1"/>
</dbReference>
<dbReference type="AlphaFoldDB" id="A0A5J4KAS5"/>
<comment type="caution">
    <text evidence="7">The sequence shown here is derived from an EMBL/GenBank/DDBJ whole genome shotgun (WGS) entry which is preliminary data.</text>
</comment>
<evidence type="ECO:0000256" key="1">
    <source>
        <dbReference type="ARBA" id="ARBA00023015"/>
    </source>
</evidence>
<feature type="DNA-binding region" description="H-T-H motif" evidence="4">
    <location>
        <begin position="44"/>
        <end position="63"/>
    </location>
</feature>
<dbReference type="GO" id="GO:0000976">
    <property type="term" value="F:transcription cis-regulatory region binding"/>
    <property type="evidence" value="ECO:0007669"/>
    <property type="project" value="TreeGrafter"/>
</dbReference>
<dbReference type="InterPro" id="IPR050109">
    <property type="entry name" value="HTH-type_TetR-like_transc_reg"/>
</dbReference>
<dbReference type="InterPro" id="IPR001647">
    <property type="entry name" value="HTH_TetR"/>
</dbReference>
<dbReference type="InterPro" id="IPR023772">
    <property type="entry name" value="DNA-bd_HTH_TetR-type_CS"/>
</dbReference>
<dbReference type="InterPro" id="IPR011075">
    <property type="entry name" value="TetR_C"/>
</dbReference>
<dbReference type="Proteomes" id="UP000334820">
    <property type="component" value="Unassembled WGS sequence"/>
</dbReference>